<dbReference type="EMBL" id="SEYY01016505">
    <property type="protein sequence ID" value="KAB7499812.1"/>
    <property type="molecule type" value="Genomic_DNA"/>
</dbReference>
<evidence type="ECO:0000313" key="9">
    <source>
        <dbReference type="Proteomes" id="UP000326759"/>
    </source>
</evidence>
<organism evidence="8 9">
    <name type="scientific">Armadillidium nasatum</name>
    <dbReference type="NCBI Taxonomy" id="96803"/>
    <lineage>
        <taxon>Eukaryota</taxon>
        <taxon>Metazoa</taxon>
        <taxon>Ecdysozoa</taxon>
        <taxon>Arthropoda</taxon>
        <taxon>Crustacea</taxon>
        <taxon>Multicrustacea</taxon>
        <taxon>Malacostraca</taxon>
        <taxon>Eumalacostraca</taxon>
        <taxon>Peracarida</taxon>
        <taxon>Isopoda</taxon>
        <taxon>Oniscidea</taxon>
        <taxon>Crinocheta</taxon>
        <taxon>Armadillidiidae</taxon>
        <taxon>Armadillidium</taxon>
    </lineage>
</organism>
<dbReference type="InterPro" id="IPR002314">
    <property type="entry name" value="aa-tRNA-synt_IIb"/>
</dbReference>
<gene>
    <name evidence="8" type="primary">SYG_1</name>
    <name evidence="8" type="ORF">Anas_11238</name>
</gene>
<keyword evidence="9" id="KW-1185">Reference proteome</keyword>
<keyword evidence="2 8" id="KW-0436">Ligase</keyword>
<protein>
    <recommendedName>
        <fullName evidence="1">glycine--tRNA ligase</fullName>
        <ecNumber evidence="1">6.1.1.14</ecNumber>
    </recommendedName>
    <alternativeName>
        <fullName evidence="6">Diadenosine tetraphosphate synthetase</fullName>
    </alternativeName>
</protein>
<evidence type="ECO:0000256" key="3">
    <source>
        <dbReference type="ARBA" id="ARBA00022741"/>
    </source>
</evidence>
<dbReference type="EC" id="6.1.1.14" evidence="1"/>
<dbReference type="SUPFAM" id="SSF55681">
    <property type="entry name" value="Class II aaRS and biotin synthetases"/>
    <property type="match status" value="1"/>
</dbReference>
<evidence type="ECO:0000256" key="2">
    <source>
        <dbReference type="ARBA" id="ARBA00022598"/>
    </source>
</evidence>
<dbReference type="OrthoDB" id="6377233at2759"/>
<dbReference type="InterPro" id="IPR045864">
    <property type="entry name" value="aa-tRNA-synth_II/BPL/LPL"/>
</dbReference>
<dbReference type="NCBIfam" id="TIGR00389">
    <property type="entry name" value="glyS_dimeric"/>
    <property type="match status" value="1"/>
</dbReference>
<dbReference type="InterPro" id="IPR027031">
    <property type="entry name" value="Gly-tRNA_synthase/POLG2"/>
</dbReference>
<keyword evidence="4" id="KW-0067">ATP-binding</keyword>
<evidence type="ECO:0000259" key="7">
    <source>
        <dbReference type="PROSITE" id="PS50862"/>
    </source>
</evidence>
<dbReference type="GO" id="GO:0070150">
    <property type="term" value="P:mitochondrial glycyl-tRNA aminoacylation"/>
    <property type="evidence" value="ECO:0007669"/>
    <property type="project" value="TreeGrafter"/>
</dbReference>
<dbReference type="GO" id="GO:0005739">
    <property type="term" value="C:mitochondrion"/>
    <property type="evidence" value="ECO:0007669"/>
    <property type="project" value="TreeGrafter"/>
</dbReference>
<dbReference type="InterPro" id="IPR036621">
    <property type="entry name" value="Anticodon-bd_dom_sf"/>
</dbReference>
<dbReference type="Gene3D" id="3.40.50.800">
    <property type="entry name" value="Anticodon-binding domain"/>
    <property type="match status" value="1"/>
</dbReference>
<keyword evidence="3" id="KW-0547">Nucleotide-binding</keyword>
<evidence type="ECO:0000256" key="1">
    <source>
        <dbReference type="ARBA" id="ARBA00012829"/>
    </source>
</evidence>
<dbReference type="GO" id="GO:0005524">
    <property type="term" value="F:ATP binding"/>
    <property type="evidence" value="ECO:0007669"/>
    <property type="project" value="UniProtKB-KW"/>
</dbReference>
<comment type="caution">
    <text evidence="8">The sequence shown here is derived from an EMBL/GenBank/DDBJ whole genome shotgun (WGS) entry which is preliminary data.</text>
</comment>
<evidence type="ECO:0000313" key="8">
    <source>
        <dbReference type="EMBL" id="KAB7499812.1"/>
    </source>
</evidence>
<dbReference type="Proteomes" id="UP000326759">
    <property type="component" value="Unassembled WGS sequence"/>
</dbReference>
<evidence type="ECO:0000256" key="5">
    <source>
        <dbReference type="ARBA" id="ARBA00023146"/>
    </source>
</evidence>
<dbReference type="PRINTS" id="PR01043">
    <property type="entry name" value="TRNASYNTHGLY"/>
</dbReference>
<dbReference type="Pfam" id="PF00587">
    <property type="entry name" value="tRNA-synt_2b"/>
    <property type="match status" value="1"/>
</dbReference>
<dbReference type="PANTHER" id="PTHR10745">
    <property type="entry name" value="GLYCYL-TRNA SYNTHETASE/DNA POLYMERASE SUBUNIT GAMMA-2"/>
    <property type="match status" value="1"/>
</dbReference>
<dbReference type="PANTHER" id="PTHR10745:SF0">
    <property type="entry name" value="GLYCINE--TRNA LIGASE"/>
    <property type="match status" value="1"/>
</dbReference>
<dbReference type="SUPFAM" id="SSF52954">
    <property type="entry name" value="Class II aaRS ABD-related"/>
    <property type="match status" value="1"/>
</dbReference>
<accession>A0A5N5T0I7</accession>
<dbReference type="InterPro" id="IPR002315">
    <property type="entry name" value="tRNA-synt_gly"/>
</dbReference>
<reference evidence="8 9" key="1">
    <citation type="journal article" date="2019" name="PLoS Biol.">
        <title>Sex chromosomes control vertical transmission of feminizing Wolbachia symbionts in an isopod.</title>
        <authorList>
            <person name="Becking T."/>
            <person name="Chebbi M.A."/>
            <person name="Giraud I."/>
            <person name="Moumen B."/>
            <person name="Laverre T."/>
            <person name="Caubet Y."/>
            <person name="Peccoud J."/>
            <person name="Gilbert C."/>
            <person name="Cordaux R."/>
        </authorList>
    </citation>
    <scope>NUCLEOTIDE SEQUENCE [LARGE SCALE GENOMIC DNA]</scope>
    <source>
        <strain evidence="8">ANa2</strain>
        <tissue evidence="8">Whole body excluding digestive tract and cuticle</tissue>
    </source>
</reference>
<sequence>MELDELMQLMKKYDMKSPNTQKEFEDVFELNSMFQIPISGSGMKNYLKPEHAQGIILNFKKLLEMNDGKLPLACAQIGLAFRDEISVKNKLLRVREFVLAEIEHFCYPDDKSHPKFSQVSDTKLWLFPVCKQTEGGRPVFIEIGEAVNTGMVGSETLGYYMAQTQRFLMNIGMEPRRVRFRQHPSNKMAHYATDCWDAEVLTSFGWVECAGCADRGTYDLSQHSKMTGRDLSFERIMNTPSEKEVLTLTINKKKLRESFGEDSQELIEELNDLSPEEMQKMNEILDQKDGEYTINGMKITREMIPKLEKEKKISSVERVTPCVIEPSFGIGRIFYCLLEHTFRIRDGNEFRPYFALPASVAPFKVAVLPLFRNVIVDNFVQKLVDELIEDDVSVWIDKSKKSIGRRYLKMDELSVPLCVTIDEETLNSSPPTVSLRDRDSTEQVRLPISEVLSTVKELAKGKSTWKCILQKYPIFSCKG</sequence>
<dbReference type="InterPro" id="IPR004154">
    <property type="entry name" value="Anticodon-bd"/>
</dbReference>
<evidence type="ECO:0000256" key="6">
    <source>
        <dbReference type="ARBA" id="ARBA00030057"/>
    </source>
</evidence>
<dbReference type="InterPro" id="IPR006195">
    <property type="entry name" value="aa-tRNA-synth_II"/>
</dbReference>
<dbReference type="AlphaFoldDB" id="A0A5N5T0I7"/>
<dbReference type="PROSITE" id="PS50862">
    <property type="entry name" value="AA_TRNA_LIGASE_II"/>
    <property type="match status" value="1"/>
</dbReference>
<dbReference type="GO" id="GO:0004820">
    <property type="term" value="F:glycine-tRNA ligase activity"/>
    <property type="evidence" value="ECO:0007669"/>
    <property type="project" value="UniProtKB-EC"/>
</dbReference>
<dbReference type="Gene3D" id="3.30.930.10">
    <property type="entry name" value="Bira Bifunctional Protein, Domain 2"/>
    <property type="match status" value="1"/>
</dbReference>
<dbReference type="Pfam" id="PF03129">
    <property type="entry name" value="HGTP_anticodon"/>
    <property type="match status" value="1"/>
</dbReference>
<name>A0A5N5T0I7_9CRUS</name>
<keyword evidence="5" id="KW-0030">Aminoacyl-tRNA synthetase</keyword>
<proteinExistence type="predicted"/>
<dbReference type="NCBIfam" id="NF003211">
    <property type="entry name" value="PRK04173.1"/>
    <property type="match status" value="1"/>
</dbReference>
<feature type="domain" description="Aminoacyl-transfer RNA synthetases class-II family profile" evidence="7">
    <location>
        <begin position="1"/>
        <end position="352"/>
    </location>
</feature>
<evidence type="ECO:0000256" key="4">
    <source>
        <dbReference type="ARBA" id="ARBA00022840"/>
    </source>
</evidence>
<dbReference type="FunFam" id="3.40.50.800:FF:000004">
    <property type="entry name" value="Glycine--tRNA ligase 2"/>
    <property type="match status" value="1"/>
</dbReference>